<keyword evidence="1" id="KW-0812">Transmembrane</keyword>
<feature type="transmembrane region" description="Helical" evidence="1">
    <location>
        <begin position="231"/>
        <end position="249"/>
    </location>
</feature>
<protein>
    <submittedName>
        <fullName evidence="3">DoxX family membrane protein</fullName>
    </submittedName>
</protein>
<feature type="transmembrane region" description="Helical" evidence="1">
    <location>
        <begin position="125"/>
        <end position="151"/>
    </location>
</feature>
<feature type="signal peptide" evidence="2">
    <location>
        <begin position="1"/>
        <end position="22"/>
    </location>
</feature>
<keyword evidence="1" id="KW-0472">Membrane</keyword>
<keyword evidence="1" id="KW-1133">Transmembrane helix</keyword>
<feature type="chain" id="PRO_5045542849" evidence="2">
    <location>
        <begin position="23"/>
        <end position="344"/>
    </location>
</feature>
<feature type="transmembrane region" description="Helical" evidence="1">
    <location>
        <begin position="280"/>
        <end position="300"/>
    </location>
</feature>
<feature type="transmembrane region" description="Helical" evidence="1">
    <location>
        <begin position="157"/>
        <end position="175"/>
    </location>
</feature>
<proteinExistence type="predicted"/>
<organism evidence="3 4">
    <name type="scientific">Bdellovibrio reynosensis</name>
    <dbReference type="NCBI Taxonomy" id="2835041"/>
    <lineage>
        <taxon>Bacteria</taxon>
        <taxon>Pseudomonadati</taxon>
        <taxon>Bdellovibrionota</taxon>
        <taxon>Bdellovibrionia</taxon>
        <taxon>Bdellovibrionales</taxon>
        <taxon>Pseudobdellovibrionaceae</taxon>
        <taxon>Bdellovibrio</taxon>
    </lineage>
</organism>
<feature type="transmembrane region" description="Helical" evidence="1">
    <location>
        <begin position="187"/>
        <end position="204"/>
    </location>
</feature>
<evidence type="ECO:0000313" key="4">
    <source>
        <dbReference type="Proteomes" id="UP000830116"/>
    </source>
</evidence>
<feature type="transmembrane region" description="Helical" evidence="1">
    <location>
        <begin position="256"/>
        <end position="274"/>
    </location>
</feature>
<evidence type="ECO:0000256" key="1">
    <source>
        <dbReference type="SAM" id="Phobius"/>
    </source>
</evidence>
<dbReference type="RefSeq" id="WP_243536790.1">
    <property type="nucleotide sequence ID" value="NZ_CP093442.1"/>
</dbReference>
<gene>
    <name evidence="3" type="ORF">MNR06_13125</name>
</gene>
<accession>A0ABY4C7F2</accession>
<sequence>MKIKYFVYWCLSFLIFPTSSYAHVKWFTQNKEPSIFTLDELNRPVFWFLFSLTVVTLAVIVYADRYLEKWPSYQKFSAYLESYADRAPVILRVFTGASLLLSWQADSIIAPELKIHSGEVGWYQFLLAILMLTSKTAPLGGLGMIGLYLYAINEYGFFHMLDYLVYPAIGYYLLVNASNSIKISHTRIPALYIGLGFSLCWAALEKVFFPHWGLDILSQKPALTMGLPHEFFLLACAFVELALGYLLIIGLLQRPLALVITLVFFTTSAFFGKTEVIGHTILHGALLVFAVVGPGHYYPAPIEFHQKLPLRAAFAAVNFVIIVGILGLAYYSMAIPKFQLSSLF</sequence>
<dbReference type="EMBL" id="CP093442">
    <property type="protein sequence ID" value="UOF00639.1"/>
    <property type="molecule type" value="Genomic_DNA"/>
</dbReference>
<name>A0ABY4C7F2_9BACT</name>
<keyword evidence="2" id="KW-0732">Signal</keyword>
<feature type="transmembrane region" description="Helical" evidence="1">
    <location>
        <begin position="46"/>
        <end position="63"/>
    </location>
</feature>
<dbReference type="Proteomes" id="UP000830116">
    <property type="component" value="Chromosome"/>
</dbReference>
<feature type="transmembrane region" description="Helical" evidence="1">
    <location>
        <begin position="312"/>
        <end position="333"/>
    </location>
</feature>
<evidence type="ECO:0000313" key="3">
    <source>
        <dbReference type="EMBL" id="UOF00639.1"/>
    </source>
</evidence>
<evidence type="ECO:0000256" key="2">
    <source>
        <dbReference type="SAM" id="SignalP"/>
    </source>
</evidence>
<reference evidence="3" key="1">
    <citation type="submission" date="2022-03" db="EMBL/GenBank/DDBJ databases">
        <title>Genome Identification and Characterization of new species Bdellovibrio reynosense LBG001 sp. nov. from a Mexico soil sample.</title>
        <authorList>
            <person name="Camilli A."/>
            <person name="Ajao Y."/>
            <person name="Guo X."/>
        </authorList>
    </citation>
    <scope>NUCLEOTIDE SEQUENCE</scope>
    <source>
        <strain evidence="3">LBG001</strain>
    </source>
</reference>
<keyword evidence="4" id="KW-1185">Reference proteome</keyword>